<accession>A0A1E3VXX8</accession>
<dbReference type="OrthoDB" id="271821at2"/>
<evidence type="ECO:0000313" key="3">
    <source>
        <dbReference type="EMBL" id="ODR98397.1"/>
    </source>
</evidence>
<dbReference type="Proteomes" id="UP000094501">
    <property type="component" value="Unassembled WGS sequence"/>
</dbReference>
<evidence type="ECO:0000259" key="2">
    <source>
        <dbReference type="SMART" id="SM01126"/>
    </source>
</evidence>
<proteinExistence type="predicted"/>
<gene>
    <name evidence="3" type="ORF">AUC68_08110</name>
</gene>
<dbReference type="SMART" id="SM01126">
    <property type="entry name" value="DDE_Tnp_IS1595"/>
    <property type="match status" value="1"/>
</dbReference>
<dbReference type="AlphaFoldDB" id="A0A1E3VXX8"/>
<dbReference type="InterPro" id="IPR024445">
    <property type="entry name" value="Tnp_ISXO2-like"/>
</dbReference>
<organism evidence="3 4">
    <name type="scientific">Methyloceanibacter methanicus</name>
    <dbReference type="NCBI Taxonomy" id="1774968"/>
    <lineage>
        <taxon>Bacteria</taxon>
        <taxon>Pseudomonadati</taxon>
        <taxon>Pseudomonadota</taxon>
        <taxon>Alphaproteobacteria</taxon>
        <taxon>Hyphomicrobiales</taxon>
        <taxon>Hyphomicrobiaceae</taxon>
        <taxon>Methyloceanibacter</taxon>
    </lineage>
</organism>
<feature type="domain" description="ISXO2-like transposase" evidence="2">
    <location>
        <begin position="125"/>
        <end position="281"/>
    </location>
</feature>
<dbReference type="STRING" id="1774968.AUC68_08110"/>
<comment type="caution">
    <text evidence="3">The sequence shown here is derived from an EMBL/GenBank/DDBJ whole genome shotgun (WGS) entry which is preliminary data.</text>
</comment>
<dbReference type="NCBIfam" id="NF033547">
    <property type="entry name" value="transpos_IS1595"/>
    <property type="match status" value="1"/>
</dbReference>
<evidence type="ECO:0000256" key="1">
    <source>
        <dbReference type="SAM" id="MobiDB-lite"/>
    </source>
</evidence>
<dbReference type="PANTHER" id="PTHR47163:SF2">
    <property type="entry name" value="SI:DKEY-17M8.2"/>
    <property type="match status" value="1"/>
</dbReference>
<dbReference type="RefSeq" id="WP_069437856.1">
    <property type="nucleotide sequence ID" value="NZ_LPWG01000013.1"/>
</dbReference>
<dbReference type="InterPro" id="IPR024442">
    <property type="entry name" value="Transposase_Zn_ribbon"/>
</dbReference>
<reference evidence="3 4" key="1">
    <citation type="journal article" date="2016" name="Environ. Microbiol.">
        <title>New Methyloceanibacter diversity from North Sea sediments includes methanotroph containing solely the soluble methane monooxygenase.</title>
        <authorList>
            <person name="Vekeman B."/>
            <person name="Kerckhof F.M."/>
            <person name="Cremers G."/>
            <person name="de Vos P."/>
            <person name="Vandamme P."/>
            <person name="Boon N."/>
            <person name="Op den Camp H.J."/>
            <person name="Heylen K."/>
        </authorList>
    </citation>
    <scope>NUCLEOTIDE SEQUENCE [LARGE SCALE GENOMIC DNA]</scope>
    <source>
        <strain evidence="3 4">R-67174</strain>
    </source>
</reference>
<dbReference type="PANTHER" id="PTHR47163">
    <property type="entry name" value="DDE_TNP_IS1595 DOMAIN-CONTAINING PROTEIN"/>
    <property type="match status" value="1"/>
</dbReference>
<feature type="compositionally biased region" description="Basic residues" evidence="1">
    <location>
        <begin position="150"/>
        <end position="162"/>
    </location>
</feature>
<evidence type="ECO:0000313" key="4">
    <source>
        <dbReference type="Proteomes" id="UP000094501"/>
    </source>
</evidence>
<protein>
    <submittedName>
        <fullName evidence="3">Transposase</fullName>
    </submittedName>
</protein>
<dbReference type="Pfam" id="PF12762">
    <property type="entry name" value="DDE_Tnp_IS1595"/>
    <property type="match status" value="1"/>
</dbReference>
<name>A0A1E3VXX8_9HYPH</name>
<feature type="region of interest" description="Disordered" evidence="1">
    <location>
        <begin position="144"/>
        <end position="168"/>
    </location>
</feature>
<dbReference type="InterPro" id="IPR053164">
    <property type="entry name" value="IS1016-like_transposase"/>
</dbReference>
<keyword evidence="4" id="KW-1185">Reference proteome</keyword>
<dbReference type="EMBL" id="LPWG01000013">
    <property type="protein sequence ID" value="ODR98397.1"/>
    <property type="molecule type" value="Genomic_DNA"/>
</dbReference>
<sequence length="317" mass="35893">MNLTDPRFQDPDKAREWLELQRWPNGTHCTHCGSFSVTPLKGKAHRPGVYQCNDCRQQFTVTTGSVMERSKIPLNKWLLAMRLMASSKKGISAHQLHRVLGITYQSAWFLSHRIREAMSNDKSGPMGGGGETVEVDETYFGKRETPLPSKQRKGRPYTKRGKAGPGGKRAVVSLVERGGKSRTFHVQHATAENVREVIVRNVSRDTVLNTDESRLYTEVGKEFAGHKTVRHTANEYVRGDTHTNTVEGFFSIFKRGMKGVYQHCGEAHLHRYVAEFDFRYNNRSGLGVEDTERTAKIIEQAAGRRLTYRRIGEAKNA</sequence>
<dbReference type="Pfam" id="PF12760">
    <property type="entry name" value="Zn_ribbon_IS1595"/>
    <property type="match status" value="1"/>
</dbReference>